<dbReference type="AlphaFoldDB" id="A0A9X2ZAN2"/>
<evidence type="ECO:0000256" key="4">
    <source>
        <dbReference type="ARBA" id="ARBA00023136"/>
    </source>
</evidence>
<dbReference type="Proteomes" id="UP001141629">
    <property type="component" value="Unassembled WGS sequence"/>
</dbReference>
<protein>
    <recommendedName>
        <fullName evidence="6">HTTM-like domain-containing protein</fullName>
    </recommendedName>
</protein>
<dbReference type="NCBIfam" id="TIGR04033">
    <property type="entry name" value="export_SdpB"/>
    <property type="match status" value="1"/>
</dbReference>
<feature type="transmembrane region" description="Helical" evidence="5">
    <location>
        <begin position="233"/>
        <end position="252"/>
    </location>
</feature>
<keyword evidence="3 5" id="KW-1133">Transmembrane helix</keyword>
<name>A0A9X2ZAN2_9MYCO</name>
<dbReference type="PANTHER" id="PTHR39535">
    <property type="entry name" value="SPORULATION-DELAYING PROTEIN SDPB"/>
    <property type="match status" value="1"/>
</dbReference>
<sequence>MRDLLDARKHPGLSFGSPWSNCYGVARSCIALGPMLTLLFTPLSDLLFGMKGSSLDRCVGPVRFGLFCLGGQHGAEVKQWVAIVVLGAVVSGWRPRITCLPHAYVAVSFFLNQSNGDGGDQISSIVSLLLLPVCLTDPRRWQWTVYEPVRCVRNPSGSFRADASTTAAVVGMCVIKLQISWIYVQSGISKLGQSFWVDGTAMYYFVRHGTFGASHWTRDTLYWVTSQPVLEAALTWAPIVIEVAVGVSLLLPRRFRALLLPPALLLHLMVAVVLGLWSFSVVMWGCLIFLLVPMGTQFRRLARPVTVSQPERRD</sequence>
<comment type="subcellular location">
    <subcellularLocation>
        <location evidence="1">Endomembrane system</location>
        <topology evidence="1">Multi-pass membrane protein</topology>
    </subcellularLocation>
</comment>
<evidence type="ECO:0000313" key="7">
    <source>
        <dbReference type="EMBL" id="MCV7424545.1"/>
    </source>
</evidence>
<dbReference type="SMART" id="SM00752">
    <property type="entry name" value="HTTM"/>
    <property type="match status" value="1"/>
</dbReference>
<dbReference type="RefSeq" id="WP_263999611.1">
    <property type="nucleotide sequence ID" value="NZ_JACKVK010000015.1"/>
</dbReference>
<proteinExistence type="predicted"/>
<organism evidence="7 8">
    <name type="scientific">Mycobacterium yunnanensis</name>
    <dbReference type="NCBI Taxonomy" id="368477"/>
    <lineage>
        <taxon>Bacteria</taxon>
        <taxon>Bacillati</taxon>
        <taxon>Actinomycetota</taxon>
        <taxon>Actinomycetes</taxon>
        <taxon>Mycobacteriales</taxon>
        <taxon>Mycobacteriaceae</taxon>
        <taxon>Mycobacterium</taxon>
    </lineage>
</organism>
<feature type="transmembrane region" description="Helical" evidence="5">
    <location>
        <begin position="264"/>
        <end position="292"/>
    </location>
</feature>
<evidence type="ECO:0000313" key="8">
    <source>
        <dbReference type="Proteomes" id="UP001141629"/>
    </source>
</evidence>
<keyword evidence="4 5" id="KW-0472">Membrane</keyword>
<dbReference type="InterPro" id="IPR011020">
    <property type="entry name" value="HTTM-like"/>
</dbReference>
<keyword evidence="8" id="KW-1185">Reference proteome</keyword>
<feature type="domain" description="HTTM-like" evidence="6">
    <location>
        <begin position="15"/>
        <end position="295"/>
    </location>
</feature>
<reference evidence="7" key="1">
    <citation type="submission" date="2020-07" db="EMBL/GenBank/DDBJ databases">
        <authorList>
            <person name="Pettersson B.M.F."/>
            <person name="Behra P.R.K."/>
            <person name="Ramesh M."/>
            <person name="Das S."/>
            <person name="Dasgupta S."/>
            <person name="Kirsebom L.A."/>
        </authorList>
    </citation>
    <scope>NUCLEOTIDE SEQUENCE</scope>
    <source>
        <strain evidence="7">DSM 44838</strain>
    </source>
</reference>
<dbReference type="InterPro" id="IPR023894">
    <property type="entry name" value="Sporulation_SdpB"/>
</dbReference>
<gene>
    <name evidence="7" type="ORF">H7K45_28780</name>
</gene>
<dbReference type="PANTHER" id="PTHR39535:SF2">
    <property type="entry name" value="HTTM DOMAIN-CONTAINING PROTEIN"/>
    <property type="match status" value="1"/>
</dbReference>
<evidence type="ECO:0000256" key="3">
    <source>
        <dbReference type="ARBA" id="ARBA00022989"/>
    </source>
</evidence>
<accession>A0A9X2ZAN2</accession>
<evidence type="ECO:0000259" key="6">
    <source>
        <dbReference type="SMART" id="SM00752"/>
    </source>
</evidence>
<reference evidence="7" key="2">
    <citation type="journal article" date="2022" name="BMC Genomics">
        <title>Comparative genome analysis of mycobacteria focusing on tRNA and non-coding RNA.</title>
        <authorList>
            <person name="Behra P.R.K."/>
            <person name="Pettersson B.M.F."/>
            <person name="Ramesh M."/>
            <person name="Das S."/>
            <person name="Dasgupta S."/>
            <person name="Kirsebom L.A."/>
        </authorList>
    </citation>
    <scope>NUCLEOTIDE SEQUENCE</scope>
    <source>
        <strain evidence="7">DSM 44838</strain>
    </source>
</reference>
<keyword evidence="2 5" id="KW-0812">Transmembrane</keyword>
<evidence type="ECO:0000256" key="5">
    <source>
        <dbReference type="SAM" id="Phobius"/>
    </source>
</evidence>
<evidence type="ECO:0000256" key="2">
    <source>
        <dbReference type="ARBA" id="ARBA00022692"/>
    </source>
</evidence>
<evidence type="ECO:0000256" key="1">
    <source>
        <dbReference type="ARBA" id="ARBA00004127"/>
    </source>
</evidence>
<comment type="caution">
    <text evidence="7">The sequence shown here is derived from an EMBL/GenBank/DDBJ whole genome shotgun (WGS) entry which is preliminary data.</text>
</comment>
<dbReference type="InterPro" id="IPR052964">
    <property type="entry name" value="Sporulation_signal_mat"/>
</dbReference>
<dbReference type="EMBL" id="JACKVK010000015">
    <property type="protein sequence ID" value="MCV7424545.1"/>
    <property type="molecule type" value="Genomic_DNA"/>
</dbReference>
<dbReference type="GO" id="GO:0012505">
    <property type="term" value="C:endomembrane system"/>
    <property type="evidence" value="ECO:0007669"/>
    <property type="project" value="UniProtKB-SubCell"/>
</dbReference>